<reference evidence="1" key="2">
    <citation type="journal article" date="2023" name="ISME Commun">
        <title>Characterization of a bloom-associated alphaproteobacterial lineage, 'Candidatus Phycosocius': insights into freshwater algal-bacterial interactions.</title>
        <authorList>
            <person name="Tanabe Y."/>
            <person name="Yamaguchi H."/>
            <person name="Yoshida M."/>
            <person name="Kai A."/>
            <person name="Okazaki Y."/>
        </authorList>
    </citation>
    <scope>NUCLEOTIDE SEQUENCE</scope>
    <source>
        <strain evidence="1">BOTRYCO-1</strain>
    </source>
</reference>
<evidence type="ECO:0000313" key="1">
    <source>
        <dbReference type="EMBL" id="GIU67352.1"/>
    </source>
</evidence>
<reference evidence="1" key="1">
    <citation type="submission" date="2021-05" db="EMBL/GenBank/DDBJ databases">
        <authorList>
            <person name="Tanabe Y."/>
        </authorList>
    </citation>
    <scope>NUCLEOTIDE SEQUENCE</scope>
    <source>
        <strain evidence="1">BOTRYCO-1</strain>
    </source>
</reference>
<comment type="caution">
    <text evidence="1">The sequence shown here is derived from an EMBL/GenBank/DDBJ whole genome shotgun (WGS) entry which is preliminary data.</text>
</comment>
<keyword evidence="2" id="KW-1185">Reference proteome</keyword>
<evidence type="ECO:0000313" key="2">
    <source>
        <dbReference type="Proteomes" id="UP001161064"/>
    </source>
</evidence>
<name>A0ABQ4PWC1_9PROT</name>
<protein>
    <submittedName>
        <fullName evidence="1">Uncharacterized protein</fullName>
    </submittedName>
</protein>
<dbReference type="EMBL" id="BPFZ01000009">
    <property type="protein sequence ID" value="GIU67352.1"/>
    <property type="molecule type" value="Genomic_DNA"/>
</dbReference>
<dbReference type="RefSeq" id="WP_284360224.1">
    <property type="nucleotide sequence ID" value="NZ_BPFZ01000009.1"/>
</dbReference>
<organism evidence="1 2">
    <name type="scientific">Candidatus Phycosocius spiralis</name>
    <dbReference type="NCBI Taxonomy" id="2815099"/>
    <lineage>
        <taxon>Bacteria</taxon>
        <taxon>Pseudomonadati</taxon>
        <taxon>Pseudomonadota</taxon>
        <taxon>Alphaproteobacteria</taxon>
        <taxon>Caulobacterales</taxon>
        <taxon>Caulobacterales incertae sedis</taxon>
        <taxon>Candidatus Phycosocius</taxon>
    </lineage>
</organism>
<proteinExistence type="predicted"/>
<sequence length="150" mass="16029">MKALSYLILIPTDPIYVPTEEQAETGADALEALMPAAEEVTYDMFDDVRFIDGGQAFEAITCPLCGKDAQAWWHNAMDKAAEAEFEELECTATCCGGQTSLNALIYQPAAAFTRFTLVATNAGVGGLNETDLTAIGVPLGCKLRVVTQSI</sequence>
<gene>
    <name evidence="1" type="ORF">PsB1_1506</name>
</gene>
<dbReference type="Proteomes" id="UP001161064">
    <property type="component" value="Unassembled WGS sequence"/>
</dbReference>
<accession>A0ABQ4PWC1</accession>